<dbReference type="Gene3D" id="3.20.10.10">
    <property type="entry name" value="D-amino Acid Aminotransferase, subunit A, domain 2"/>
    <property type="match status" value="1"/>
</dbReference>
<comment type="catalytic activity">
    <reaction evidence="8">
        <text>L-isoleucine + 2-oxoglutarate = (S)-3-methyl-2-oxopentanoate + L-glutamate</text>
        <dbReference type="Rhea" id="RHEA:24801"/>
        <dbReference type="ChEBI" id="CHEBI:16810"/>
        <dbReference type="ChEBI" id="CHEBI:29985"/>
        <dbReference type="ChEBI" id="CHEBI:35146"/>
        <dbReference type="ChEBI" id="CHEBI:58045"/>
        <dbReference type="EC" id="2.6.1.42"/>
    </reaction>
</comment>
<organism evidence="9 10">
    <name type="scientific">Myxozyma melibiosi</name>
    <dbReference type="NCBI Taxonomy" id="54550"/>
    <lineage>
        <taxon>Eukaryota</taxon>
        <taxon>Fungi</taxon>
        <taxon>Dikarya</taxon>
        <taxon>Ascomycota</taxon>
        <taxon>Saccharomycotina</taxon>
        <taxon>Lipomycetes</taxon>
        <taxon>Lipomycetales</taxon>
        <taxon>Lipomycetaceae</taxon>
        <taxon>Myxozyma</taxon>
    </lineage>
</organism>
<comment type="cofactor">
    <cofactor evidence="1 7">
        <name>pyridoxal 5'-phosphate</name>
        <dbReference type="ChEBI" id="CHEBI:597326"/>
    </cofactor>
</comment>
<dbReference type="SUPFAM" id="SSF56752">
    <property type="entry name" value="D-aminoacid aminotransferase-like PLP-dependent enzymes"/>
    <property type="match status" value="1"/>
</dbReference>
<dbReference type="InterPro" id="IPR005786">
    <property type="entry name" value="B_amino_transII"/>
</dbReference>
<keyword evidence="8" id="KW-0028">Amino-acid biosynthesis</keyword>
<dbReference type="EC" id="2.6.1.42" evidence="8"/>
<dbReference type="GeneID" id="90040115"/>
<proteinExistence type="inferred from homology"/>
<keyword evidence="5 7" id="KW-0663">Pyridoxal phosphate</keyword>
<name>A0ABR1FD86_9ASCO</name>
<keyword evidence="3 8" id="KW-0032">Aminotransferase</keyword>
<dbReference type="EMBL" id="JBBJBU010000001">
    <property type="protein sequence ID" value="KAK7207819.1"/>
    <property type="molecule type" value="Genomic_DNA"/>
</dbReference>
<dbReference type="InterPro" id="IPR033939">
    <property type="entry name" value="BCAT_family"/>
</dbReference>
<evidence type="ECO:0000256" key="6">
    <source>
        <dbReference type="RuleBase" id="RU004106"/>
    </source>
</evidence>
<evidence type="ECO:0000313" key="9">
    <source>
        <dbReference type="EMBL" id="KAK7207819.1"/>
    </source>
</evidence>
<dbReference type="InterPro" id="IPR018300">
    <property type="entry name" value="Aminotrans_IV_CS"/>
</dbReference>
<gene>
    <name evidence="9" type="ORF">BZA70DRAFT_298359</name>
</gene>
<dbReference type="PIRSF" id="PIRSF006468">
    <property type="entry name" value="BCAT1"/>
    <property type="match status" value="1"/>
</dbReference>
<keyword evidence="8" id="KW-0100">Branched-chain amino acid biosynthesis</keyword>
<keyword evidence="4 8" id="KW-0808">Transferase</keyword>
<evidence type="ECO:0000256" key="5">
    <source>
        <dbReference type="ARBA" id="ARBA00022898"/>
    </source>
</evidence>
<dbReference type="PANTHER" id="PTHR11825">
    <property type="entry name" value="SUBGROUP IIII AMINOTRANSFERASE"/>
    <property type="match status" value="1"/>
</dbReference>
<dbReference type="Pfam" id="PF01063">
    <property type="entry name" value="Aminotran_4"/>
    <property type="match status" value="1"/>
</dbReference>
<comment type="catalytic activity">
    <reaction evidence="8">
        <text>L-valine + 2-oxoglutarate = 3-methyl-2-oxobutanoate + L-glutamate</text>
        <dbReference type="Rhea" id="RHEA:24813"/>
        <dbReference type="ChEBI" id="CHEBI:11851"/>
        <dbReference type="ChEBI" id="CHEBI:16810"/>
        <dbReference type="ChEBI" id="CHEBI:29985"/>
        <dbReference type="ChEBI" id="CHEBI:57762"/>
        <dbReference type="EC" id="2.6.1.42"/>
    </reaction>
</comment>
<comment type="caution">
    <text evidence="9">The sequence shown here is derived from an EMBL/GenBank/DDBJ whole genome shotgun (WGS) entry which is preliminary data.</text>
</comment>
<comment type="catalytic activity">
    <reaction evidence="8">
        <text>L-leucine + 2-oxoglutarate = 4-methyl-2-oxopentanoate + L-glutamate</text>
        <dbReference type="Rhea" id="RHEA:18321"/>
        <dbReference type="ChEBI" id="CHEBI:16810"/>
        <dbReference type="ChEBI" id="CHEBI:17865"/>
        <dbReference type="ChEBI" id="CHEBI:29985"/>
        <dbReference type="ChEBI" id="CHEBI:57427"/>
        <dbReference type="EC" id="2.6.1.42"/>
    </reaction>
</comment>
<evidence type="ECO:0000256" key="8">
    <source>
        <dbReference type="RuleBase" id="RU004517"/>
    </source>
</evidence>
<comment type="similarity">
    <text evidence="2 6">Belongs to the class-IV pyridoxal-phosphate-dependent aminotransferase family.</text>
</comment>
<evidence type="ECO:0000313" key="10">
    <source>
        <dbReference type="Proteomes" id="UP001498771"/>
    </source>
</evidence>
<dbReference type="CDD" id="cd01557">
    <property type="entry name" value="BCAT_beta_family"/>
    <property type="match status" value="1"/>
</dbReference>
<dbReference type="Gene3D" id="3.30.470.10">
    <property type="match status" value="1"/>
</dbReference>
<accession>A0ABR1FD86</accession>
<evidence type="ECO:0000256" key="3">
    <source>
        <dbReference type="ARBA" id="ARBA00022576"/>
    </source>
</evidence>
<dbReference type="InterPro" id="IPR043132">
    <property type="entry name" value="BCAT-like_C"/>
</dbReference>
<protein>
    <recommendedName>
        <fullName evidence="8">Branched-chain-amino-acid aminotransferase</fullName>
        <ecNumber evidence="8">2.6.1.42</ecNumber>
    </recommendedName>
</protein>
<dbReference type="InterPro" id="IPR036038">
    <property type="entry name" value="Aminotransferase-like"/>
</dbReference>
<dbReference type="RefSeq" id="XP_064770852.1">
    <property type="nucleotide sequence ID" value="XM_064914603.1"/>
</dbReference>
<dbReference type="PANTHER" id="PTHR11825:SF69">
    <property type="entry name" value="BRANCHED-CHAIN-AMINO-ACID AMINOTRANSFERASE"/>
    <property type="match status" value="1"/>
</dbReference>
<dbReference type="GO" id="GO:0008483">
    <property type="term" value="F:transaminase activity"/>
    <property type="evidence" value="ECO:0007669"/>
    <property type="project" value="UniProtKB-KW"/>
</dbReference>
<evidence type="ECO:0000256" key="1">
    <source>
        <dbReference type="ARBA" id="ARBA00001933"/>
    </source>
</evidence>
<dbReference type="InterPro" id="IPR043131">
    <property type="entry name" value="BCAT-like_N"/>
</dbReference>
<dbReference type="NCBIfam" id="TIGR01123">
    <property type="entry name" value="ilvE_II"/>
    <property type="match status" value="1"/>
</dbReference>
<evidence type="ECO:0000256" key="2">
    <source>
        <dbReference type="ARBA" id="ARBA00009320"/>
    </source>
</evidence>
<evidence type="ECO:0000256" key="4">
    <source>
        <dbReference type="ARBA" id="ARBA00022679"/>
    </source>
</evidence>
<evidence type="ECO:0000256" key="7">
    <source>
        <dbReference type="RuleBase" id="RU004516"/>
    </source>
</evidence>
<keyword evidence="10" id="KW-1185">Reference proteome</keyword>
<sequence length="393" mass="43683">MTPSITQTSAPVADSHVSFYADDLTISFNQNPTQFTDPRTLMMKMTDHMLQANWNVKTGWSAPAIIPYAPLPLDPACSVLHYGTECFEGLKAWRNKKTGKVHIFRPDLNARRMNKSCDRIALPSFSDEEFVKLLLKFVQIEKRFLAWEGEVEMADEDDHDFLYLRPIMIGTTPQLGVATPSDAMFLIIASRIPAYNSKPLRLLASSPEQAVRAWPGGFGAAKVGGNYGPTMRPMSAAAKHGYDQILWLFDPERRLVTEAGAANFFVVWSTPAGKTEIVTAPLSNGTILDGVTRRSVLELARERLACESLEVIERDFGIDEVVKAHEEGRLIEAFACGTAFFVAPVAELGVDGRDIKVPLESNGKSKSYAQTIKKWLTEIFTGEVEHRWAAEIE</sequence>
<dbReference type="InterPro" id="IPR001544">
    <property type="entry name" value="Aminotrans_IV"/>
</dbReference>
<dbReference type="Proteomes" id="UP001498771">
    <property type="component" value="Unassembled WGS sequence"/>
</dbReference>
<dbReference type="PROSITE" id="PS00770">
    <property type="entry name" value="AA_TRANSFER_CLASS_4"/>
    <property type="match status" value="1"/>
</dbReference>
<reference evidence="9 10" key="1">
    <citation type="submission" date="2024-03" db="EMBL/GenBank/DDBJ databases">
        <title>Genome-scale model development and genomic sequencing of the oleaginous clade Lipomyces.</title>
        <authorList>
            <consortium name="Lawrence Berkeley National Laboratory"/>
            <person name="Czajka J.J."/>
            <person name="Han Y."/>
            <person name="Kim J."/>
            <person name="Mondo S.J."/>
            <person name="Hofstad B.A."/>
            <person name="Robles A."/>
            <person name="Haridas S."/>
            <person name="Riley R."/>
            <person name="LaButti K."/>
            <person name="Pangilinan J."/>
            <person name="Andreopoulos W."/>
            <person name="Lipzen A."/>
            <person name="Yan J."/>
            <person name="Wang M."/>
            <person name="Ng V."/>
            <person name="Grigoriev I.V."/>
            <person name="Spatafora J.W."/>
            <person name="Magnuson J.K."/>
            <person name="Baker S.E."/>
            <person name="Pomraning K.R."/>
        </authorList>
    </citation>
    <scope>NUCLEOTIDE SEQUENCE [LARGE SCALE GENOMIC DNA]</scope>
    <source>
        <strain evidence="9 10">Phaff 52-87</strain>
    </source>
</reference>